<name>A0A0L0HHZ9_SPIPD</name>
<evidence type="ECO:0000256" key="1">
    <source>
        <dbReference type="ARBA" id="ARBA00004123"/>
    </source>
</evidence>
<dbReference type="GeneID" id="27687324"/>
<dbReference type="AlphaFoldDB" id="A0A0L0HHZ9"/>
<dbReference type="eggNOG" id="ENOG502S8M1">
    <property type="taxonomic scope" value="Eukaryota"/>
</dbReference>
<evidence type="ECO:0000256" key="7">
    <source>
        <dbReference type="ARBA" id="ARBA00023242"/>
    </source>
</evidence>
<keyword evidence="7" id="KW-0539">Nucleus</keyword>
<dbReference type="InterPro" id="IPR044867">
    <property type="entry name" value="DEUBAD_dom"/>
</dbReference>
<evidence type="ECO:0000256" key="3">
    <source>
        <dbReference type="ARBA" id="ARBA00022771"/>
    </source>
</evidence>
<dbReference type="EMBL" id="KQ257455">
    <property type="protein sequence ID" value="KND00723.1"/>
    <property type="molecule type" value="Genomic_DNA"/>
</dbReference>
<dbReference type="GO" id="GO:0008270">
    <property type="term" value="F:zinc ion binding"/>
    <property type="evidence" value="ECO:0007669"/>
    <property type="project" value="UniProtKB-KW"/>
</dbReference>
<keyword evidence="4" id="KW-0862">Zinc</keyword>
<accession>A0A0L0HHZ9</accession>
<dbReference type="OMA" id="EQDHINI"/>
<dbReference type="Proteomes" id="UP000053201">
    <property type="component" value="Unassembled WGS sequence"/>
</dbReference>
<dbReference type="GO" id="GO:0005634">
    <property type="term" value="C:nucleus"/>
    <property type="evidence" value="ECO:0007669"/>
    <property type="project" value="UniProtKB-SubCell"/>
</dbReference>
<keyword evidence="3" id="KW-0863">Zinc-finger</keyword>
<evidence type="ECO:0000256" key="4">
    <source>
        <dbReference type="ARBA" id="ARBA00022833"/>
    </source>
</evidence>
<protein>
    <recommendedName>
        <fullName evidence="9">DEUBAD domain-containing protein</fullName>
    </recommendedName>
</protein>
<feature type="domain" description="DEUBAD" evidence="9">
    <location>
        <begin position="129"/>
        <end position="243"/>
    </location>
</feature>
<feature type="region of interest" description="Disordered" evidence="8">
    <location>
        <begin position="72"/>
        <end position="111"/>
    </location>
</feature>
<evidence type="ECO:0000256" key="5">
    <source>
        <dbReference type="ARBA" id="ARBA00023015"/>
    </source>
</evidence>
<keyword evidence="6" id="KW-0804">Transcription</keyword>
<keyword evidence="11" id="KW-1185">Reference proteome</keyword>
<sequence>MGPSAIFNHLHTMLYAVIHEITTVASEMPPKTKRSNSGTPHSEVKIVGEVQVDSSTPTGDKRKLDVVETVSQDAATGEDREEQVNTPRRSMRSKVTAVAASKTSSHVNTPRAKRVKLDAQSIEYLLTNRKSKLGKSGLDLKKIFSFEVFQMLSPEDQDELTQLVPSVDRANARGIHDPPLTERFFKYSTHLRESIGVFQDMLAGGFYEPAGQEQMVQEVEDTKKDYDSWKEQNYEEVWGDHLDQEVSEEIASIAKTITLKEMCEQDILRSGDEFVYKRSFGKIGVTVEKAVKIISVDGTLRVQSGNATWADIEAPTRLETLILDQDKRVSKNKRPNGNAWKSIRLRRNGKDMGKLSEMRNDLAISGYGKGIS</sequence>
<evidence type="ECO:0000256" key="6">
    <source>
        <dbReference type="ARBA" id="ARBA00023163"/>
    </source>
</evidence>
<dbReference type="InterPro" id="IPR028020">
    <property type="entry name" value="ASX_DEUBAD_dom"/>
</dbReference>
<evidence type="ECO:0000313" key="10">
    <source>
        <dbReference type="EMBL" id="KND00723.1"/>
    </source>
</evidence>
<evidence type="ECO:0000313" key="11">
    <source>
        <dbReference type="Proteomes" id="UP000053201"/>
    </source>
</evidence>
<gene>
    <name evidence="10" type="ORF">SPPG_03839</name>
</gene>
<dbReference type="PROSITE" id="PS51916">
    <property type="entry name" value="DEUBAD"/>
    <property type="match status" value="1"/>
</dbReference>
<organism evidence="10 11">
    <name type="scientific">Spizellomyces punctatus (strain DAOM BR117)</name>
    <dbReference type="NCBI Taxonomy" id="645134"/>
    <lineage>
        <taxon>Eukaryota</taxon>
        <taxon>Fungi</taxon>
        <taxon>Fungi incertae sedis</taxon>
        <taxon>Chytridiomycota</taxon>
        <taxon>Chytridiomycota incertae sedis</taxon>
        <taxon>Chytridiomycetes</taxon>
        <taxon>Spizellomycetales</taxon>
        <taxon>Spizellomycetaceae</taxon>
        <taxon>Spizellomyces</taxon>
    </lineage>
</organism>
<evidence type="ECO:0000256" key="2">
    <source>
        <dbReference type="ARBA" id="ARBA00022723"/>
    </source>
</evidence>
<evidence type="ECO:0000259" key="9">
    <source>
        <dbReference type="PROSITE" id="PS51916"/>
    </source>
</evidence>
<dbReference type="Pfam" id="PF13919">
    <property type="entry name" value="ASXH"/>
    <property type="match status" value="1"/>
</dbReference>
<dbReference type="OrthoDB" id="2289918at2759"/>
<dbReference type="RefSeq" id="XP_016608762.1">
    <property type="nucleotide sequence ID" value="XM_016752086.1"/>
</dbReference>
<reference evidence="10 11" key="1">
    <citation type="submission" date="2009-08" db="EMBL/GenBank/DDBJ databases">
        <title>The Genome Sequence of Spizellomyces punctatus strain DAOM BR117.</title>
        <authorList>
            <consortium name="The Broad Institute Genome Sequencing Platform"/>
            <person name="Russ C."/>
            <person name="Cuomo C."/>
            <person name="Shea T."/>
            <person name="Young S.K."/>
            <person name="Zeng Q."/>
            <person name="Koehrsen M."/>
            <person name="Haas B."/>
            <person name="Borodovsky M."/>
            <person name="Guigo R."/>
            <person name="Alvarado L."/>
            <person name="Berlin A."/>
            <person name="Bochicchio J."/>
            <person name="Borenstein D."/>
            <person name="Chapman S."/>
            <person name="Chen Z."/>
            <person name="Engels R."/>
            <person name="Freedman E."/>
            <person name="Gellesch M."/>
            <person name="Goldberg J."/>
            <person name="Griggs A."/>
            <person name="Gujja S."/>
            <person name="Heiman D."/>
            <person name="Hepburn T."/>
            <person name="Howarth C."/>
            <person name="Jen D."/>
            <person name="Larson L."/>
            <person name="Lewis B."/>
            <person name="Mehta T."/>
            <person name="Park D."/>
            <person name="Pearson M."/>
            <person name="Roberts A."/>
            <person name="Saif S."/>
            <person name="Shenoy N."/>
            <person name="Sisk P."/>
            <person name="Stolte C."/>
            <person name="Sykes S."/>
            <person name="Thomson T."/>
            <person name="Walk T."/>
            <person name="White J."/>
            <person name="Yandava C."/>
            <person name="Burger G."/>
            <person name="Gray M.W."/>
            <person name="Holland P.W.H."/>
            <person name="King N."/>
            <person name="Lang F.B.F."/>
            <person name="Roger A.J."/>
            <person name="Ruiz-Trillo I."/>
            <person name="Lander E."/>
            <person name="Nusbaum C."/>
        </authorList>
    </citation>
    <scope>NUCLEOTIDE SEQUENCE [LARGE SCALE GENOMIC DNA]</scope>
    <source>
        <strain evidence="10 11">DAOM BR117</strain>
    </source>
</reference>
<keyword evidence="2" id="KW-0479">Metal-binding</keyword>
<keyword evidence="5" id="KW-0805">Transcription regulation</keyword>
<dbReference type="VEuPathDB" id="FungiDB:SPPG_03839"/>
<dbReference type="STRING" id="645134.A0A0L0HHZ9"/>
<dbReference type="InParanoid" id="A0A0L0HHZ9"/>
<evidence type="ECO:0000256" key="8">
    <source>
        <dbReference type="SAM" id="MobiDB-lite"/>
    </source>
</evidence>
<proteinExistence type="predicted"/>
<comment type="subcellular location">
    <subcellularLocation>
        <location evidence="1">Nucleus</location>
    </subcellularLocation>
</comment>